<feature type="non-terminal residue" evidence="1">
    <location>
        <position position="202"/>
    </location>
</feature>
<dbReference type="EMBL" id="JH687994">
    <property type="protein sequence ID" value="EJD34141.1"/>
    <property type="molecule type" value="Genomic_DNA"/>
</dbReference>
<dbReference type="Proteomes" id="UP000006514">
    <property type="component" value="Unassembled WGS sequence"/>
</dbReference>
<dbReference type="OrthoDB" id="3263416at2759"/>
<dbReference type="OMA" id="LGHECFC"/>
<evidence type="ECO:0000313" key="2">
    <source>
        <dbReference type="Proteomes" id="UP000006514"/>
    </source>
</evidence>
<organism evidence="1 2">
    <name type="scientific">Auricularia subglabra (strain TFB-10046 / SS5)</name>
    <name type="common">White-rot fungus</name>
    <name type="synonym">Auricularia delicata (strain TFB10046)</name>
    <dbReference type="NCBI Taxonomy" id="717982"/>
    <lineage>
        <taxon>Eukaryota</taxon>
        <taxon>Fungi</taxon>
        <taxon>Dikarya</taxon>
        <taxon>Basidiomycota</taxon>
        <taxon>Agaricomycotina</taxon>
        <taxon>Agaricomycetes</taxon>
        <taxon>Auriculariales</taxon>
        <taxon>Auriculariaceae</taxon>
        <taxon>Auricularia</taxon>
    </lineage>
</organism>
<dbReference type="SUPFAM" id="SSF53098">
    <property type="entry name" value="Ribonuclease H-like"/>
    <property type="match status" value="1"/>
</dbReference>
<gene>
    <name evidence="1" type="ORF">AURDEDRAFT_27591</name>
</gene>
<dbReference type="InParanoid" id="J0WP14"/>
<name>J0WP14_AURST</name>
<evidence type="ECO:0000313" key="1">
    <source>
        <dbReference type="EMBL" id="EJD34141.1"/>
    </source>
</evidence>
<dbReference type="InterPro" id="IPR012337">
    <property type="entry name" value="RNaseH-like_sf"/>
</dbReference>
<feature type="non-terminal residue" evidence="1">
    <location>
        <position position="1"/>
    </location>
</feature>
<dbReference type="eggNOG" id="ENOG502RS5Z">
    <property type="taxonomic scope" value="Eukaryota"/>
</dbReference>
<protein>
    <submittedName>
        <fullName evidence="1">Uncharacterized protein</fullName>
    </submittedName>
</protein>
<sequence length="202" mass="22166">ASGLSHDAEYIIEITLKVMKRVGLQRFICVVSDSTGNTRKARELLEEESGIIIGLADVPHHLNLTLKDICALKHFAVTISNSRVLLRYFSLSSFGTQRLEGQAQSDGVTRGLEGIGKTRFASINRAGVSILRNLPSIKTLVNENIIFTSSKVNSQYNDYHAILSQLVGILSPLAKAQKCLESTRVHPGHVLLFWLAALATIQ</sequence>
<proteinExistence type="predicted"/>
<dbReference type="KEGG" id="adl:AURDEDRAFT_27591"/>
<accession>J0WP14</accession>
<dbReference type="AlphaFoldDB" id="J0WP14"/>
<keyword evidence="2" id="KW-1185">Reference proteome</keyword>
<reference evidence="2" key="1">
    <citation type="journal article" date="2012" name="Science">
        <title>The Paleozoic origin of enzymatic lignin decomposition reconstructed from 31 fungal genomes.</title>
        <authorList>
            <person name="Floudas D."/>
            <person name="Binder M."/>
            <person name="Riley R."/>
            <person name="Barry K."/>
            <person name="Blanchette R.A."/>
            <person name="Henrissat B."/>
            <person name="Martinez A.T."/>
            <person name="Otillar R."/>
            <person name="Spatafora J.W."/>
            <person name="Yadav J.S."/>
            <person name="Aerts A."/>
            <person name="Benoit I."/>
            <person name="Boyd A."/>
            <person name="Carlson A."/>
            <person name="Copeland A."/>
            <person name="Coutinho P.M."/>
            <person name="de Vries R.P."/>
            <person name="Ferreira P."/>
            <person name="Findley K."/>
            <person name="Foster B."/>
            <person name="Gaskell J."/>
            <person name="Glotzer D."/>
            <person name="Gorecki P."/>
            <person name="Heitman J."/>
            <person name="Hesse C."/>
            <person name="Hori C."/>
            <person name="Igarashi K."/>
            <person name="Jurgens J.A."/>
            <person name="Kallen N."/>
            <person name="Kersten P."/>
            <person name="Kohler A."/>
            <person name="Kuees U."/>
            <person name="Kumar T.K.A."/>
            <person name="Kuo A."/>
            <person name="LaButti K."/>
            <person name="Larrondo L.F."/>
            <person name="Lindquist E."/>
            <person name="Ling A."/>
            <person name="Lombard V."/>
            <person name="Lucas S."/>
            <person name="Lundell T."/>
            <person name="Martin R."/>
            <person name="McLaughlin D.J."/>
            <person name="Morgenstern I."/>
            <person name="Morin E."/>
            <person name="Murat C."/>
            <person name="Nagy L.G."/>
            <person name="Nolan M."/>
            <person name="Ohm R.A."/>
            <person name="Patyshakuliyeva A."/>
            <person name="Rokas A."/>
            <person name="Ruiz-Duenas F.J."/>
            <person name="Sabat G."/>
            <person name="Salamov A."/>
            <person name="Samejima M."/>
            <person name="Schmutz J."/>
            <person name="Slot J.C."/>
            <person name="St John F."/>
            <person name="Stenlid J."/>
            <person name="Sun H."/>
            <person name="Sun S."/>
            <person name="Syed K."/>
            <person name="Tsang A."/>
            <person name="Wiebenga A."/>
            <person name="Young D."/>
            <person name="Pisabarro A."/>
            <person name="Eastwood D.C."/>
            <person name="Martin F."/>
            <person name="Cullen D."/>
            <person name="Grigoriev I.V."/>
            <person name="Hibbett D.S."/>
        </authorList>
    </citation>
    <scope>NUCLEOTIDE SEQUENCE [LARGE SCALE GENOMIC DNA]</scope>
    <source>
        <strain evidence="2">TFB10046</strain>
    </source>
</reference>